<name>A0A426X1X4_ENSVE</name>
<sequence>MAPRWPLPSGAASVQLGAGERGGERLIIKLVLHLAVRVRPDARLSIIWHCAVIRLGANPVHRPVGEARRLHGDIVKPRLDAERRLAVFGGEKQDVDLVRRAPYRVAFGPFVDGENTKR</sequence>
<dbReference type="Proteomes" id="UP000287651">
    <property type="component" value="Unassembled WGS sequence"/>
</dbReference>
<proteinExistence type="predicted"/>
<protein>
    <submittedName>
        <fullName evidence="1">Uncharacterized protein</fullName>
    </submittedName>
</protein>
<organism evidence="1 2">
    <name type="scientific">Ensete ventricosum</name>
    <name type="common">Abyssinian banana</name>
    <name type="synonym">Musa ensete</name>
    <dbReference type="NCBI Taxonomy" id="4639"/>
    <lineage>
        <taxon>Eukaryota</taxon>
        <taxon>Viridiplantae</taxon>
        <taxon>Streptophyta</taxon>
        <taxon>Embryophyta</taxon>
        <taxon>Tracheophyta</taxon>
        <taxon>Spermatophyta</taxon>
        <taxon>Magnoliopsida</taxon>
        <taxon>Liliopsida</taxon>
        <taxon>Zingiberales</taxon>
        <taxon>Musaceae</taxon>
        <taxon>Ensete</taxon>
    </lineage>
</organism>
<feature type="non-terminal residue" evidence="1">
    <location>
        <position position="118"/>
    </location>
</feature>
<dbReference type="AlphaFoldDB" id="A0A426X1X4"/>
<evidence type="ECO:0000313" key="1">
    <source>
        <dbReference type="EMBL" id="RRT33474.1"/>
    </source>
</evidence>
<comment type="caution">
    <text evidence="1">The sequence shown here is derived from an EMBL/GenBank/DDBJ whole genome shotgun (WGS) entry which is preliminary data.</text>
</comment>
<gene>
    <name evidence="1" type="ORF">B296_00047606</name>
</gene>
<reference evidence="1 2" key="1">
    <citation type="journal article" date="2014" name="Agronomy (Basel)">
        <title>A Draft Genome Sequence for Ensete ventricosum, the Drought-Tolerant Tree Against Hunger.</title>
        <authorList>
            <person name="Harrison J."/>
            <person name="Moore K.A."/>
            <person name="Paszkiewicz K."/>
            <person name="Jones T."/>
            <person name="Grant M."/>
            <person name="Ambacheew D."/>
            <person name="Muzemil S."/>
            <person name="Studholme D.J."/>
        </authorList>
    </citation>
    <scope>NUCLEOTIDE SEQUENCE [LARGE SCALE GENOMIC DNA]</scope>
</reference>
<accession>A0A426X1X4</accession>
<dbReference type="EMBL" id="AMZH03028940">
    <property type="protein sequence ID" value="RRT33474.1"/>
    <property type="molecule type" value="Genomic_DNA"/>
</dbReference>
<evidence type="ECO:0000313" key="2">
    <source>
        <dbReference type="Proteomes" id="UP000287651"/>
    </source>
</evidence>